<dbReference type="InterPro" id="IPR036761">
    <property type="entry name" value="TTHA0802/YceI-like_sf"/>
</dbReference>
<dbReference type="Gene3D" id="2.40.128.110">
    <property type="entry name" value="Lipid/polyisoprenoid-binding, YceI-like"/>
    <property type="match status" value="1"/>
</dbReference>
<sequence length="195" mass="21575" precursor="true">MKRFLLGLLTVMTFVSTAAATEWDIDPQHTNAVFSVRHLMIADVAGMFPDVTGVVNIDENDITKSTVSVNIDVVSIDSGVAKRDEHLKSSDFFEADKFPKMTFVSRKVEQKGQGRLAVAGDLTIRGITNEVVFDVYGPSEAIVDPWGFKRKGLKAFAVINRKDFGIVWNQILQNGAPMIGDLVKITIDLEMVEKK</sequence>
<dbReference type="RefSeq" id="WP_013011887.1">
    <property type="nucleotide sequence ID" value="NC_013943.1"/>
</dbReference>
<feature type="domain" description="Lipid/polyisoprenoid-binding YceI-like" evidence="2">
    <location>
        <begin position="22"/>
        <end position="192"/>
    </location>
</feature>
<dbReference type="AlphaFoldDB" id="D4H534"/>
<dbReference type="PANTHER" id="PTHR34406:SF1">
    <property type="entry name" value="PROTEIN YCEI"/>
    <property type="match status" value="1"/>
</dbReference>
<dbReference type="KEGG" id="dap:Dacet_2632"/>
<keyword evidence="4" id="KW-1185">Reference proteome</keyword>
<dbReference type="InterPro" id="IPR007372">
    <property type="entry name" value="Lipid/polyisoprenoid-bd_YceI"/>
</dbReference>
<evidence type="ECO:0000259" key="2">
    <source>
        <dbReference type="SMART" id="SM00867"/>
    </source>
</evidence>
<dbReference type="STRING" id="522772.Dacet_2632"/>
<dbReference type="SUPFAM" id="SSF101874">
    <property type="entry name" value="YceI-like"/>
    <property type="match status" value="1"/>
</dbReference>
<dbReference type="PANTHER" id="PTHR34406">
    <property type="entry name" value="PROTEIN YCEI"/>
    <property type="match status" value="1"/>
</dbReference>
<dbReference type="SMART" id="SM00867">
    <property type="entry name" value="YceI"/>
    <property type="match status" value="1"/>
</dbReference>
<dbReference type="HOGENOM" id="CLU_071003_3_0_0"/>
<dbReference type="OrthoDB" id="9811006at2"/>
<dbReference type="Pfam" id="PF04264">
    <property type="entry name" value="YceI"/>
    <property type="match status" value="1"/>
</dbReference>
<feature type="chain" id="PRO_5003057772" evidence="1">
    <location>
        <begin position="21"/>
        <end position="195"/>
    </location>
</feature>
<keyword evidence="1" id="KW-0732">Signal</keyword>
<dbReference type="eggNOG" id="COG2353">
    <property type="taxonomic scope" value="Bacteria"/>
</dbReference>
<reference evidence="3 4" key="1">
    <citation type="journal article" date="2010" name="Stand. Genomic Sci.">
        <title>Complete genome sequence of Denitrovibrio acetiphilus type strain (N2460).</title>
        <authorList>
            <person name="Kiss H."/>
            <person name="Lang E."/>
            <person name="Lapidus A."/>
            <person name="Copeland A."/>
            <person name="Nolan M."/>
            <person name="Glavina Del Rio T."/>
            <person name="Chen F."/>
            <person name="Lucas S."/>
            <person name="Tice H."/>
            <person name="Cheng J.F."/>
            <person name="Han C."/>
            <person name="Goodwin L."/>
            <person name="Pitluck S."/>
            <person name="Liolios K."/>
            <person name="Pati A."/>
            <person name="Ivanova N."/>
            <person name="Mavromatis K."/>
            <person name="Chen A."/>
            <person name="Palaniappan K."/>
            <person name="Land M."/>
            <person name="Hauser L."/>
            <person name="Chang Y.J."/>
            <person name="Jeffries C.D."/>
            <person name="Detter J.C."/>
            <person name="Brettin T."/>
            <person name="Spring S."/>
            <person name="Rohde M."/>
            <person name="Goker M."/>
            <person name="Woyke T."/>
            <person name="Bristow J."/>
            <person name="Eisen J.A."/>
            <person name="Markowitz V."/>
            <person name="Hugenholtz P."/>
            <person name="Kyrpides N.C."/>
            <person name="Klenk H.P."/>
        </authorList>
    </citation>
    <scope>NUCLEOTIDE SEQUENCE [LARGE SCALE GENOMIC DNA]</scope>
    <source>
        <strain evidence="4">DSM 12809 / NBRC 114555 / N2460</strain>
    </source>
</reference>
<dbReference type="InParanoid" id="D4H534"/>
<dbReference type="EMBL" id="CP001968">
    <property type="protein sequence ID" value="ADD69390.1"/>
    <property type="molecule type" value="Genomic_DNA"/>
</dbReference>
<gene>
    <name evidence="3" type="ordered locus">Dacet_2632</name>
</gene>
<name>D4H534_DENA2</name>
<evidence type="ECO:0000256" key="1">
    <source>
        <dbReference type="SAM" id="SignalP"/>
    </source>
</evidence>
<evidence type="ECO:0000313" key="4">
    <source>
        <dbReference type="Proteomes" id="UP000002012"/>
    </source>
</evidence>
<dbReference type="FunCoup" id="D4H534">
    <property type="interactions" value="94"/>
</dbReference>
<feature type="signal peptide" evidence="1">
    <location>
        <begin position="1"/>
        <end position="20"/>
    </location>
</feature>
<protein>
    <submittedName>
        <fullName evidence="3">YceI family protein</fullName>
    </submittedName>
</protein>
<dbReference type="PaxDb" id="522772-Dacet_2632"/>
<dbReference type="Proteomes" id="UP000002012">
    <property type="component" value="Chromosome"/>
</dbReference>
<proteinExistence type="predicted"/>
<accession>D4H534</accession>
<evidence type="ECO:0000313" key="3">
    <source>
        <dbReference type="EMBL" id="ADD69390.1"/>
    </source>
</evidence>
<organism evidence="3 4">
    <name type="scientific">Denitrovibrio acetiphilus (strain DSM 12809 / NBRC 114555 / N2460)</name>
    <dbReference type="NCBI Taxonomy" id="522772"/>
    <lineage>
        <taxon>Bacteria</taxon>
        <taxon>Pseudomonadati</taxon>
        <taxon>Deferribacterota</taxon>
        <taxon>Deferribacteres</taxon>
        <taxon>Deferribacterales</taxon>
        <taxon>Geovibrionaceae</taxon>
        <taxon>Denitrovibrio</taxon>
    </lineage>
</organism>